<dbReference type="EMBL" id="SNSC02000005">
    <property type="protein sequence ID" value="TID24450.1"/>
    <property type="molecule type" value="Genomic_DNA"/>
</dbReference>
<comment type="similarity">
    <text evidence="9">Belongs to the glycosyltransferase 8 family. Glycogenin subfamily.</text>
</comment>
<keyword evidence="7" id="KW-0325">Glycoprotein</keyword>
<evidence type="ECO:0000256" key="14">
    <source>
        <dbReference type="SAM" id="MobiDB-lite"/>
    </source>
</evidence>
<dbReference type="InterPro" id="IPR002495">
    <property type="entry name" value="Glyco_trans_8"/>
</dbReference>
<feature type="compositionally biased region" description="Pro residues" evidence="14">
    <location>
        <begin position="391"/>
        <end position="400"/>
    </location>
</feature>
<feature type="region of interest" description="Disordered" evidence="14">
    <location>
        <begin position="344"/>
        <end position="470"/>
    </location>
</feature>
<dbReference type="GO" id="GO:0046872">
    <property type="term" value="F:metal ion binding"/>
    <property type="evidence" value="ECO:0007669"/>
    <property type="project" value="UniProtKB-KW"/>
</dbReference>
<comment type="function">
    <text evidence="13">Self-glucosylating initiator of glycogen synthesis. It catalyzes the formation of a short alpha (1,4)-glucosyl chain covalently attached via a glucose 1-O-tyrosyl linkage to internal tyrosine residues and these chains act as primers for the elongation reaction catalyzed by glycogen synthase.</text>
</comment>
<comment type="subcellular location">
    <subcellularLocation>
        <location evidence="2">Cytoplasm</location>
    </subcellularLocation>
</comment>
<dbReference type="Pfam" id="PF01501">
    <property type="entry name" value="Glyco_transf_8"/>
    <property type="match status" value="1"/>
</dbReference>
<dbReference type="GO" id="GO:0008466">
    <property type="term" value="F:glycogenin glucosyltransferase activity"/>
    <property type="evidence" value="ECO:0007669"/>
    <property type="project" value="UniProtKB-EC"/>
</dbReference>
<dbReference type="InterPro" id="IPR029044">
    <property type="entry name" value="Nucleotide-diphossugar_trans"/>
</dbReference>
<dbReference type="PANTHER" id="PTHR11183">
    <property type="entry name" value="GLYCOGENIN SUBFAMILY MEMBER"/>
    <property type="match status" value="1"/>
</dbReference>
<feature type="region of interest" description="Disordered" evidence="14">
    <location>
        <begin position="585"/>
        <end position="707"/>
    </location>
</feature>
<dbReference type="GO" id="GO:0005978">
    <property type="term" value="P:glycogen biosynthetic process"/>
    <property type="evidence" value="ECO:0007669"/>
    <property type="project" value="UniProtKB-KW"/>
</dbReference>
<keyword evidence="16" id="KW-1185">Reference proteome</keyword>
<dbReference type="FunFam" id="3.90.550.10:FF:000092">
    <property type="entry name" value="Glycogenin 2"/>
    <property type="match status" value="1"/>
</dbReference>
<dbReference type="GO" id="GO:0005737">
    <property type="term" value="C:cytoplasm"/>
    <property type="evidence" value="ECO:0007669"/>
    <property type="project" value="UniProtKB-SubCell"/>
</dbReference>
<feature type="region of interest" description="Disordered" evidence="14">
    <location>
        <begin position="520"/>
        <end position="561"/>
    </location>
</feature>
<keyword evidence="4 15" id="KW-0808">Transferase</keyword>
<proteinExistence type="inferred from homology"/>
<evidence type="ECO:0000256" key="7">
    <source>
        <dbReference type="ARBA" id="ARBA00023180"/>
    </source>
</evidence>
<evidence type="ECO:0000256" key="4">
    <source>
        <dbReference type="ARBA" id="ARBA00022679"/>
    </source>
</evidence>
<evidence type="ECO:0000256" key="6">
    <source>
        <dbReference type="ARBA" id="ARBA00023056"/>
    </source>
</evidence>
<evidence type="ECO:0000256" key="11">
    <source>
        <dbReference type="ARBA" id="ARBA00050886"/>
    </source>
</evidence>
<evidence type="ECO:0000313" key="15">
    <source>
        <dbReference type="EMBL" id="TID24450.1"/>
    </source>
</evidence>
<name>A0A4Z1PLT8_9PEZI</name>
<protein>
    <recommendedName>
        <fullName evidence="10">glycogenin glucosyltransferase</fullName>
        <ecNumber evidence="10">2.4.1.186</ecNumber>
    </recommendedName>
</protein>
<feature type="compositionally biased region" description="Basic and acidic residues" evidence="14">
    <location>
        <begin position="600"/>
        <end position="610"/>
    </location>
</feature>
<feature type="compositionally biased region" description="Pro residues" evidence="14">
    <location>
        <begin position="684"/>
        <end position="700"/>
    </location>
</feature>
<evidence type="ECO:0000256" key="10">
    <source>
        <dbReference type="ARBA" id="ARBA00038934"/>
    </source>
</evidence>
<dbReference type="SUPFAM" id="SSF53448">
    <property type="entry name" value="Nucleotide-diphospho-sugar transferases"/>
    <property type="match status" value="1"/>
</dbReference>
<evidence type="ECO:0000256" key="1">
    <source>
        <dbReference type="ARBA" id="ARBA00001936"/>
    </source>
</evidence>
<dbReference type="EC" id="2.4.1.186" evidence="10"/>
<comment type="caution">
    <text evidence="15">The sequence shown here is derived from an EMBL/GenBank/DDBJ whole genome shotgun (WGS) entry which is preliminary data.</text>
</comment>
<evidence type="ECO:0000256" key="8">
    <source>
        <dbReference type="ARBA" id="ARBA00023211"/>
    </source>
</evidence>
<comment type="catalytic activity">
    <reaction evidence="11">
        <text>[1,4-alpha-D-glucosyl](n)-L-tyrosyl-[glycogenin] + UDP-alpha-D-glucose = [1,4-alpha-D-glucosyl](n+1)-L-tyrosyl-[glycogenin] + UDP + H(+)</text>
        <dbReference type="Rhea" id="RHEA:56560"/>
        <dbReference type="Rhea" id="RHEA-COMP:14606"/>
        <dbReference type="Rhea" id="RHEA-COMP:14607"/>
        <dbReference type="ChEBI" id="CHEBI:15378"/>
        <dbReference type="ChEBI" id="CHEBI:58223"/>
        <dbReference type="ChEBI" id="CHEBI:58885"/>
        <dbReference type="ChEBI" id="CHEBI:140574"/>
        <dbReference type="EC" id="2.4.1.186"/>
    </reaction>
</comment>
<feature type="compositionally biased region" description="Low complexity" evidence="14">
    <location>
        <begin position="623"/>
        <end position="643"/>
    </location>
</feature>
<dbReference type="CDD" id="cd02537">
    <property type="entry name" value="GT8_Glycogenin"/>
    <property type="match status" value="1"/>
</dbReference>
<dbReference type="STRING" id="86259.A0A4Z1PLT8"/>
<dbReference type="AlphaFoldDB" id="A0A4Z1PLT8"/>
<dbReference type="Proteomes" id="UP000298493">
    <property type="component" value="Unassembled WGS sequence"/>
</dbReference>
<feature type="compositionally biased region" description="Basic and acidic residues" evidence="14">
    <location>
        <begin position="401"/>
        <end position="420"/>
    </location>
</feature>
<feature type="compositionally biased region" description="Basic and acidic residues" evidence="14">
    <location>
        <begin position="662"/>
        <end position="671"/>
    </location>
</feature>
<sequence>MATSGEDVYCTLVMNDAYLPGAAVLAHSLRDGGTKKKIVALITTETLSAEAVTELQALFDIVIPVPRTVNPNPANLFLMNRGDLLYTFTKIALWRQTQFRKIVYIDSDVVALRAPDELFDIEAPFAAAPDIGWPDAFNSGVMVISPNMGEYWALQTLASVGDSFDGADQGLLNQYYEHKGWHRLSFTYNCTPNAEYQWEPAYRHHKGNIKMVHFIGKDKPWKKGRFAKGGSGVYSELLGRWWSVYDRHLRAPPPQYQPGKSYVPSSAVIQKHVFGESTNVYHGYAPEERIAPSPAYDIAPAMAPHSAPDLLAPSQFQIPTVTDVKPFAEPIPEVEAVDDGEVYSTPATEQPHFSPPQMEWDATQSAPPAQSRPEAANFPTSQYDFSDDPNPYQPPKSYPEPPKDMWYEVPSDRPKPEARPKPIFPWEQRDERKPTRVFAEDFPPPPLPIISEPEITTHPPIAPIEEPAPFSPQANAWDNVASIERYVRAVMEVQTGRAKPPKLAEQILSPSGRRESLILTDFPTIDDRPSLPVTPAPIRRPTFWGEERDGEGDLPGAEGVPDQAEWVCPSCEFLATTPVAFHRARQPSSLVPAEPPTAVELDRSPLHDHGLLPQHLRPHRQSSSDASALSTTSTLITPSGTATAGPKDASATGHTIPAALTELREEEKVVEVAEADEEAMAEAEPPPLASPQKPLLPPPWLTASIIN</sequence>
<gene>
    <name evidence="15" type="ORF">E6O75_ATG02815</name>
</gene>
<feature type="compositionally biased region" description="Low complexity" evidence="14">
    <location>
        <begin position="449"/>
        <end position="468"/>
    </location>
</feature>
<evidence type="ECO:0000313" key="16">
    <source>
        <dbReference type="Proteomes" id="UP000298493"/>
    </source>
</evidence>
<dbReference type="Gene3D" id="3.90.550.10">
    <property type="entry name" value="Spore Coat Polysaccharide Biosynthesis Protein SpsA, Chain A"/>
    <property type="match status" value="1"/>
</dbReference>
<evidence type="ECO:0000256" key="2">
    <source>
        <dbReference type="ARBA" id="ARBA00004496"/>
    </source>
</evidence>
<evidence type="ECO:0000256" key="3">
    <source>
        <dbReference type="ARBA" id="ARBA00022490"/>
    </source>
</evidence>
<keyword evidence="6" id="KW-0320">Glycogen biosynthesis</keyword>
<evidence type="ECO:0000256" key="13">
    <source>
        <dbReference type="ARBA" id="ARBA00057883"/>
    </source>
</evidence>
<dbReference type="InterPro" id="IPR050587">
    <property type="entry name" value="GNT1/Glycosyltrans_8"/>
</dbReference>
<keyword evidence="5" id="KW-0479">Metal-binding</keyword>
<evidence type="ECO:0000256" key="12">
    <source>
        <dbReference type="ARBA" id="ARBA00052293"/>
    </source>
</evidence>
<comment type="catalytic activity">
    <reaction evidence="12">
        <text>L-tyrosyl-[glycogenin] + UDP-alpha-D-glucose = alpha-D-glucosyl-L-tyrosyl-[glycogenin] + UDP + H(+)</text>
        <dbReference type="Rhea" id="RHEA:23360"/>
        <dbReference type="Rhea" id="RHEA-COMP:14604"/>
        <dbReference type="Rhea" id="RHEA-COMP:14605"/>
        <dbReference type="ChEBI" id="CHEBI:15378"/>
        <dbReference type="ChEBI" id="CHEBI:46858"/>
        <dbReference type="ChEBI" id="CHEBI:58223"/>
        <dbReference type="ChEBI" id="CHEBI:58885"/>
        <dbReference type="ChEBI" id="CHEBI:140573"/>
        <dbReference type="EC" id="2.4.1.186"/>
    </reaction>
</comment>
<accession>A0A4Z1PLT8</accession>
<evidence type="ECO:0000256" key="9">
    <source>
        <dbReference type="ARBA" id="ARBA00038162"/>
    </source>
</evidence>
<keyword evidence="8" id="KW-0464">Manganese</keyword>
<comment type="cofactor">
    <cofactor evidence="1">
        <name>Mn(2+)</name>
        <dbReference type="ChEBI" id="CHEBI:29035"/>
    </cofactor>
</comment>
<reference evidence="15 16" key="1">
    <citation type="submission" date="2019-04" db="EMBL/GenBank/DDBJ databases">
        <title>High contiguity whole genome sequence and gene annotation resource for two Venturia nashicola isolates.</title>
        <authorList>
            <person name="Prokchorchik M."/>
            <person name="Won K."/>
            <person name="Lee Y."/>
            <person name="Choi E.D."/>
            <person name="Segonzac C."/>
            <person name="Sohn K.H."/>
        </authorList>
    </citation>
    <scope>NUCLEOTIDE SEQUENCE [LARGE SCALE GENOMIC DNA]</scope>
    <source>
        <strain evidence="15 16">PRI2</strain>
    </source>
</reference>
<organism evidence="15 16">
    <name type="scientific">Venturia nashicola</name>
    <dbReference type="NCBI Taxonomy" id="86259"/>
    <lineage>
        <taxon>Eukaryota</taxon>
        <taxon>Fungi</taxon>
        <taxon>Dikarya</taxon>
        <taxon>Ascomycota</taxon>
        <taxon>Pezizomycotina</taxon>
        <taxon>Dothideomycetes</taxon>
        <taxon>Pleosporomycetidae</taxon>
        <taxon>Venturiales</taxon>
        <taxon>Venturiaceae</taxon>
        <taxon>Venturia</taxon>
    </lineage>
</organism>
<keyword evidence="3" id="KW-0963">Cytoplasm</keyword>
<evidence type="ECO:0000256" key="5">
    <source>
        <dbReference type="ARBA" id="ARBA00022723"/>
    </source>
</evidence>